<dbReference type="SMART" id="SM00088">
    <property type="entry name" value="PINT"/>
    <property type="match status" value="1"/>
</dbReference>
<dbReference type="SUPFAM" id="SSF46785">
    <property type="entry name" value="Winged helix' DNA-binding domain"/>
    <property type="match status" value="1"/>
</dbReference>
<keyword evidence="10" id="KW-1185">Reference proteome</keyword>
<evidence type="ECO:0000256" key="6">
    <source>
        <dbReference type="ARBA" id="ARBA00022790"/>
    </source>
</evidence>
<dbReference type="GO" id="GO:0008180">
    <property type="term" value="C:COP9 signalosome"/>
    <property type="evidence" value="ECO:0007669"/>
    <property type="project" value="UniProtKB-KW"/>
</dbReference>
<dbReference type="AlphaFoldDB" id="A0AAF0F9B1"/>
<dbReference type="InterPro" id="IPR000717">
    <property type="entry name" value="PCI_dom"/>
</dbReference>
<proteinExistence type="inferred from homology"/>
<keyword evidence="7" id="KW-0539">Nucleus</keyword>
<dbReference type="GO" id="GO:0005829">
    <property type="term" value="C:cytosol"/>
    <property type="evidence" value="ECO:0007669"/>
    <property type="project" value="TreeGrafter"/>
</dbReference>
<feature type="domain" description="PCI" evidence="8">
    <location>
        <begin position="315"/>
        <end position="404"/>
    </location>
</feature>
<evidence type="ECO:0000256" key="5">
    <source>
        <dbReference type="ARBA" id="ARBA00022490"/>
    </source>
</evidence>
<evidence type="ECO:0000313" key="9">
    <source>
        <dbReference type="EMBL" id="WFD45033.1"/>
    </source>
</evidence>
<dbReference type="PANTHER" id="PTHR10855">
    <property type="entry name" value="26S PROTEASOME NON-ATPASE REGULATORY SUBUNIT 12/COP9 SIGNALOSOME COMPLEX SUBUNIT 4"/>
    <property type="match status" value="1"/>
</dbReference>
<protein>
    <recommendedName>
        <fullName evidence="4">COP9 signalosome complex subunit 4</fullName>
    </recommendedName>
</protein>
<dbReference type="InterPro" id="IPR054559">
    <property type="entry name" value="PSMD12-CSN4-like_N"/>
</dbReference>
<keyword evidence="5" id="KW-0963">Cytoplasm</keyword>
<evidence type="ECO:0000256" key="3">
    <source>
        <dbReference type="ARBA" id="ARBA00010417"/>
    </source>
</evidence>
<dbReference type="InterPro" id="IPR036390">
    <property type="entry name" value="WH_DNA-bd_sf"/>
</dbReference>
<dbReference type="Proteomes" id="UP001214628">
    <property type="component" value="Chromosome 7"/>
</dbReference>
<dbReference type="InterPro" id="IPR040134">
    <property type="entry name" value="PSMD12/CSN4"/>
</dbReference>
<comment type="similarity">
    <text evidence="3">Belongs to the CSN4 family.</text>
</comment>
<sequence>MSSMHTRIGDIGQINAVGERVEAMKQLLEDVMQIQDIQITTAIQTYVQDAILNRANLSGAGLIAARESLSLLNQRLKEANISKKGVLADETVYIEVLRGIVEACRDHSNALEDQLADTRIELADHLESQRQWADSIQLLETTVSKNQQRSKSETYWLRVYVRLMRLYLIGDALANADLYLKKASSLLHALQLDSAQPDASPLLFEFRQYQAELYDHQQRFYDAAVRFQNLSATKDLSQEKSDGFFQRSILCAVLAPVSQQRTRLIEQLSVDQRVDSTSWAEVLRKLARKQLIREDTMHFIQQNLLPHHKTNSIDSEASVLTHAVAEHNVQACSFYYTSISFASLSRVLYLSEDASEALVAQMIVREKLPGACCIDQVAGVVIFGYNEPQSSQKITEDADHESTITPADSLVDLELISRQCRDRRIKASLAYLSEAYAMLQES</sequence>
<gene>
    <name evidence="9" type="ORF">MPSI1_003710</name>
</gene>
<accession>A0AAF0F9B1</accession>
<evidence type="ECO:0000256" key="2">
    <source>
        <dbReference type="ARBA" id="ARBA00004496"/>
    </source>
</evidence>
<dbReference type="PANTHER" id="PTHR10855:SF2">
    <property type="entry name" value="COP9 SIGNALOSOME COMPLEX SUBUNIT 4"/>
    <property type="match status" value="1"/>
</dbReference>
<evidence type="ECO:0000259" key="8">
    <source>
        <dbReference type="SMART" id="SM00088"/>
    </source>
</evidence>
<evidence type="ECO:0000313" key="10">
    <source>
        <dbReference type="Proteomes" id="UP001214628"/>
    </source>
</evidence>
<dbReference type="Pfam" id="PF22241">
    <property type="entry name" value="PSMD12-CSN4_N"/>
    <property type="match status" value="1"/>
</dbReference>
<evidence type="ECO:0000256" key="7">
    <source>
        <dbReference type="ARBA" id="ARBA00023242"/>
    </source>
</evidence>
<evidence type="ECO:0000256" key="4">
    <source>
        <dbReference type="ARBA" id="ARBA00014881"/>
    </source>
</evidence>
<comment type="subcellular location">
    <subcellularLocation>
        <location evidence="2">Cytoplasm</location>
    </subcellularLocation>
    <subcellularLocation>
        <location evidence="1">Nucleus</location>
    </subcellularLocation>
</comment>
<keyword evidence="6" id="KW-0736">Signalosome</keyword>
<name>A0AAF0F9B1_9BASI</name>
<organism evidence="9 10">
    <name type="scientific">Malassezia psittaci</name>
    <dbReference type="NCBI Taxonomy" id="1821823"/>
    <lineage>
        <taxon>Eukaryota</taxon>
        <taxon>Fungi</taxon>
        <taxon>Dikarya</taxon>
        <taxon>Basidiomycota</taxon>
        <taxon>Ustilaginomycotina</taxon>
        <taxon>Malasseziomycetes</taxon>
        <taxon>Malasseziales</taxon>
        <taxon>Malasseziaceae</taxon>
        <taxon>Malassezia</taxon>
    </lineage>
</organism>
<reference evidence="9" key="1">
    <citation type="submission" date="2023-02" db="EMBL/GenBank/DDBJ databases">
        <title>Mating type loci evolution in Malassezia.</title>
        <authorList>
            <person name="Coelho M.A."/>
        </authorList>
    </citation>
    <scope>NUCLEOTIDE SEQUENCE</scope>
    <source>
        <strain evidence="9">CBS 14136</strain>
    </source>
</reference>
<dbReference type="InterPro" id="IPR036388">
    <property type="entry name" value="WH-like_DNA-bd_sf"/>
</dbReference>
<dbReference type="EMBL" id="CP118381">
    <property type="protein sequence ID" value="WFD45033.1"/>
    <property type="molecule type" value="Genomic_DNA"/>
</dbReference>
<dbReference type="Gene3D" id="1.10.10.10">
    <property type="entry name" value="Winged helix-like DNA-binding domain superfamily/Winged helix DNA-binding domain"/>
    <property type="match status" value="1"/>
</dbReference>
<evidence type="ECO:0000256" key="1">
    <source>
        <dbReference type="ARBA" id="ARBA00004123"/>
    </source>
</evidence>
<dbReference type="Pfam" id="PF01399">
    <property type="entry name" value="PCI"/>
    <property type="match status" value="1"/>
</dbReference>